<sequence length="151" mass="16033">MARHITGLRKSRYISMTGVLVTLLSSLALGCIYSLVLLHEGKTSIPWTTGMLLASIVQAIIGIIVSGAHGNSRALQGHSVAMLIYVLACLVAPSDYVPKAPVGLTIAYEDVNTDNPFWDQIELMASYASMAGACLSLLVSFIVGACFSKTK</sequence>
<evidence type="ECO:0000256" key="1">
    <source>
        <dbReference type="SAM" id="Phobius"/>
    </source>
</evidence>
<feature type="transmembrane region" description="Helical" evidence="1">
    <location>
        <begin position="124"/>
        <end position="147"/>
    </location>
</feature>
<accession>A0A0P0ZG75</accession>
<dbReference type="PROSITE" id="PS51257">
    <property type="entry name" value="PROKAR_LIPOPROTEIN"/>
    <property type="match status" value="1"/>
</dbReference>
<keyword evidence="1" id="KW-0472">Membrane</keyword>
<feature type="transmembrane region" description="Helical" evidence="1">
    <location>
        <begin position="12"/>
        <end position="38"/>
    </location>
</feature>
<feature type="transmembrane region" description="Helical" evidence="1">
    <location>
        <begin position="44"/>
        <end position="65"/>
    </location>
</feature>
<organism evidence="2">
    <name type="scientific">Erwinia amylovora</name>
    <name type="common">Fire blight bacteria</name>
    <dbReference type="NCBI Taxonomy" id="552"/>
    <lineage>
        <taxon>Bacteria</taxon>
        <taxon>Pseudomonadati</taxon>
        <taxon>Pseudomonadota</taxon>
        <taxon>Gammaproteobacteria</taxon>
        <taxon>Enterobacterales</taxon>
        <taxon>Erwiniaceae</taxon>
        <taxon>Erwinia</taxon>
    </lineage>
</organism>
<gene>
    <name evidence="2" type="ORF">EAMY692_p10014</name>
</gene>
<protein>
    <submittedName>
        <fullName evidence="2">Putative membrane protein</fullName>
    </submittedName>
</protein>
<name>A0A0P0ZG75_ERWAM</name>
<keyword evidence="1" id="KW-1133">Transmembrane helix</keyword>
<dbReference type="EMBL" id="HG813238">
    <property type="protein sequence ID" value="CDM08061.1"/>
    <property type="molecule type" value="Genomic_DNA"/>
</dbReference>
<keyword evidence="1" id="KW-0812">Transmembrane</keyword>
<feature type="transmembrane region" description="Helical" evidence="1">
    <location>
        <begin position="77"/>
        <end position="94"/>
    </location>
</feature>
<reference evidence="2" key="1">
    <citation type="submission" date="2013-11" db="EMBL/GenBank/DDBJ databases">
        <title>The novel cryptic plasmid pEA68 of Erwinia amylovora strain 692 and definition of a novel family of plasmids.</title>
        <authorList>
            <person name="Ismail E."/>
            <person name="Blom J."/>
            <person name="Bultreys A."/>
            <person name="Ivanovic M."/>
            <person name="Obradovic A."/>
            <person name="Van Doorn J."/>
            <person name="Bergsma-Vlami M."/>
            <person name="Maes M."/>
            <person name="Willems A."/>
            <person name="Stockwell V."/>
            <person name="Smits T.H.M."/>
            <person name="Pulawska J."/>
        </authorList>
    </citation>
    <scope>NUCLEOTIDE SEQUENCE [LARGE SCALE GENOMIC DNA]</scope>
    <source>
        <strain evidence="2">692</strain>
        <plasmid evidence="2">pEA68</plasmid>
    </source>
</reference>
<evidence type="ECO:0000313" key="2">
    <source>
        <dbReference type="EMBL" id="CDM08061.1"/>
    </source>
</evidence>
<geneLocation type="plasmid" evidence="2">
    <name>pEA68</name>
</geneLocation>
<keyword evidence="2" id="KW-0614">Plasmid</keyword>
<proteinExistence type="predicted"/>
<dbReference type="AlphaFoldDB" id="A0A0P0ZG75"/>